<keyword evidence="6 7" id="KW-0472">Membrane</keyword>
<gene>
    <name evidence="8" type="ORF">ACFPQ5_05460</name>
</gene>
<accession>A0ABW0MIE7</accession>
<evidence type="ECO:0000256" key="6">
    <source>
        <dbReference type="ARBA" id="ARBA00023136"/>
    </source>
</evidence>
<feature type="transmembrane region" description="Helical" evidence="7">
    <location>
        <begin position="419"/>
        <end position="437"/>
    </location>
</feature>
<dbReference type="PANTHER" id="PTHR30250:SF10">
    <property type="entry name" value="LIPOPOLYSACCHARIDE BIOSYNTHESIS PROTEIN WZXC"/>
    <property type="match status" value="1"/>
</dbReference>
<feature type="transmembrane region" description="Helical" evidence="7">
    <location>
        <begin position="81"/>
        <end position="104"/>
    </location>
</feature>
<feature type="transmembrane region" description="Helical" evidence="7">
    <location>
        <begin position="283"/>
        <end position="306"/>
    </location>
</feature>
<evidence type="ECO:0000256" key="5">
    <source>
        <dbReference type="ARBA" id="ARBA00022989"/>
    </source>
</evidence>
<keyword evidence="4 7" id="KW-0812">Transmembrane</keyword>
<feature type="transmembrane region" description="Helical" evidence="7">
    <location>
        <begin position="199"/>
        <end position="216"/>
    </location>
</feature>
<feature type="transmembrane region" description="Helical" evidence="7">
    <location>
        <begin position="116"/>
        <end position="137"/>
    </location>
</feature>
<dbReference type="CDD" id="cd13127">
    <property type="entry name" value="MATE_tuaB_like"/>
    <property type="match status" value="1"/>
</dbReference>
<dbReference type="RefSeq" id="WP_379752261.1">
    <property type="nucleotide sequence ID" value="NZ_JBHSMR010000008.1"/>
</dbReference>
<comment type="similarity">
    <text evidence="2">Belongs to the polysaccharide synthase family.</text>
</comment>
<feature type="transmembrane region" description="Helical" evidence="7">
    <location>
        <begin position="343"/>
        <end position="370"/>
    </location>
</feature>
<feature type="transmembrane region" description="Helical" evidence="7">
    <location>
        <begin position="45"/>
        <end position="69"/>
    </location>
</feature>
<evidence type="ECO:0000256" key="1">
    <source>
        <dbReference type="ARBA" id="ARBA00004651"/>
    </source>
</evidence>
<organism evidence="8 9">
    <name type="scientific">Massilia suwonensis</name>
    <dbReference type="NCBI Taxonomy" id="648895"/>
    <lineage>
        <taxon>Bacteria</taxon>
        <taxon>Pseudomonadati</taxon>
        <taxon>Pseudomonadota</taxon>
        <taxon>Betaproteobacteria</taxon>
        <taxon>Burkholderiales</taxon>
        <taxon>Oxalobacteraceae</taxon>
        <taxon>Telluria group</taxon>
        <taxon>Massilia</taxon>
    </lineage>
</organism>
<dbReference type="EMBL" id="JBHSMR010000008">
    <property type="protein sequence ID" value="MFC5477624.1"/>
    <property type="molecule type" value="Genomic_DNA"/>
</dbReference>
<reference evidence="9" key="1">
    <citation type="journal article" date="2019" name="Int. J. Syst. Evol. Microbiol.">
        <title>The Global Catalogue of Microorganisms (GCM) 10K type strain sequencing project: providing services to taxonomists for standard genome sequencing and annotation.</title>
        <authorList>
            <consortium name="The Broad Institute Genomics Platform"/>
            <consortium name="The Broad Institute Genome Sequencing Center for Infectious Disease"/>
            <person name="Wu L."/>
            <person name="Ma J."/>
        </authorList>
    </citation>
    <scope>NUCLEOTIDE SEQUENCE [LARGE SCALE GENOMIC DNA]</scope>
    <source>
        <strain evidence="9">CCUG 43111</strain>
    </source>
</reference>
<keyword evidence="9" id="KW-1185">Reference proteome</keyword>
<keyword evidence="3" id="KW-1003">Cell membrane</keyword>
<dbReference type="Proteomes" id="UP001596101">
    <property type="component" value="Unassembled WGS sequence"/>
</dbReference>
<evidence type="ECO:0000256" key="3">
    <source>
        <dbReference type="ARBA" id="ARBA00022475"/>
    </source>
</evidence>
<evidence type="ECO:0000313" key="9">
    <source>
        <dbReference type="Proteomes" id="UP001596101"/>
    </source>
</evidence>
<name>A0ABW0MIE7_9BURK</name>
<feature type="transmembrane region" description="Helical" evidence="7">
    <location>
        <begin position="21"/>
        <end position="39"/>
    </location>
</feature>
<feature type="transmembrane region" description="Helical" evidence="7">
    <location>
        <begin position="158"/>
        <end position="179"/>
    </location>
</feature>
<evidence type="ECO:0000313" key="8">
    <source>
        <dbReference type="EMBL" id="MFC5477624.1"/>
    </source>
</evidence>
<feature type="transmembrane region" description="Helical" evidence="7">
    <location>
        <begin position="382"/>
        <end position="399"/>
    </location>
</feature>
<dbReference type="PANTHER" id="PTHR30250">
    <property type="entry name" value="PST FAMILY PREDICTED COLANIC ACID TRANSPORTER"/>
    <property type="match status" value="1"/>
</dbReference>
<evidence type="ECO:0000256" key="2">
    <source>
        <dbReference type="ARBA" id="ARBA00007430"/>
    </source>
</evidence>
<feature type="transmembrane region" description="Helical" evidence="7">
    <location>
        <begin position="449"/>
        <end position="467"/>
    </location>
</feature>
<feature type="transmembrane region" description="Helical" evidence="7">
    <location>
        <begin position="318"/>
        <end position="337"/>
    </location>
</feature>
<proteinExistence type="inferred from homology"/>
<sequence>MSQKNSTSITGGAIIMIAMRWIDRVVGVVSTFILARLLVPDDFGIVAMASVVVAFADVIFDLGINVAIIQRKNPSQAFYNTAWTLRILQVAAVATVLMILAPFAADYYKDPRVMPVVQLMALSMMIASYENVGVITFQKELRFADDAKFMLFKRLVSFATTIAFTLILQSYWGMVLGALCSRLFSTVRSYMVHPMRPKFSLAEIGSIFSVSQWVLVKNISAYLDRNLHIFLVGGVAKTGVTGGYTLANEISNVPGNDLLAPINRVLFPAFARVKDDLAELTRLLVRVQAVQVMVTFPTCVGFVLTAHELVPVALGAKWMFIVPFVQILALSNIIQAINSSANYVLTVIGKMRLLAVTSWVQIILFGAGLLMLRSELLPERIAAVRMAAIVLTFGVSYWLVMRNIPGLTVSMLARGTGRPTLGCLAMALALPLLGAEVSAPPLAMLCMKVVLGAFVYLVTVLGLWHLSGWPEGAETFFLDKLKRRRPVAAASSQST</sequence>
<comment type="caution">
    <text evidence="8">The sequence shown here is derived from an EMBL/GenBank/DDBJ whole genome shotgun (WGS) entry which is preliminary data.</text>
</comment>
<protein>
    <submittedName>
        <fullName evidence="8">Lipopolysaccharide biosynthesis protein</fullName>
    </submittedName>
</protein>
<keyword evidence="5 7" id="KW-1133">Transmembrane helix</keyword>
<comment type="subcellular location">
    <subcellularLocation>
        <location evidence="1">Cell membrane</location>
        <topology evidence="1">Multi-pass membrane protein</topology>
    </subcellularLocation>
</comment>
<dbReference type="Pfam" id="PF13440">
    <property type="entry name" value="Polysacc_synt_3"/>
    <property type="match status" value="1"/>
</dbReference>
<dbReference type="InterPro" id="IPR050833">
    <property type="entry name" value="Poly_Biosynth_Transport"/>
</dbReference>
<evidence type="ECO:0000256" key="4">
    <source>
        <dbReference type="ARBA" id="ARBA00022692"/>
    </source>
</evidence>
<evidence type="ECO:0000256" key="7">
    <source>
        <dbReference type="SAM" id="Phobius"/>
    </source>
</evidence>